<dbReference type="InParanoid" id="A0A2K3E2N6"/>
<evidence type="ECO:0008006" key="5">
    <source>
        <dbReference type="Google" id="ProtNLM"/>
    </source>
</evidence>
<evidence type="ECO:0000256" key="1">
    <source>
        <dbReference type="SAM" id="MobiDB-lite"/>
    </source>
</evidence>
<feature type="region of interest" description="Disordered" evidence="1">
    <location>
        <begin position="1"/>
        <end position="40"/>
    </location>
</feature>
<dbReference type="Gramene" id="PNW87033">
    <property type="protein sequence ID" value="PNW87033"/>
    <property type="gene ID" value="CHLRE_02g106050v5"/>
</dbReference>
<keyword evidence="4" id="KW-1185">Reference proteome</keyword>
<dbReference type="Proteomes" id="UP000006906">
    <property type="component" value="Chromosome 2"/>
</dbReference>
<dbReference type="EMBL" id="CM008963">
    <property type="protein sequence ID" value="PNW87033.1"/>
    <property type="molecule type" value="Genomic_DNA"/>
</dbReference>
<feature type="compositionally biased region" description="Low complexity" evidence="1">
    <location>
        <begin position="739"/>
        <end position="766"/>
    </location>
</feature>
<dbReference type="InterPro" id="IPR029058">
    <property type="entry name" value="AB_hydrolase_fold"/>
</dbReference>
<dbReference type="KEGG" id="cre:CHLRE_02g106050v5"/>
<dbReference type="PANTHER" id="PTHR37471">
    <property type="entry name" value="UNNAMED PRODUCT"/>
    <property type="match status" value="1"/>
</dbReference>
<feature type="region of interest" description="Disordered" evidence="1">
    <location>
        <begin position="890"/>
        <end position="914"/>
    </location>
</feature>
<dbReference type="RefSeq" id="XP_042927438.1">
    <property type="nucleotide sequence ID" value="XM_043059804.1"/>
</dbReference>
<feature type="region of interest" description="Disordered" evidence="1">
    <location>
        <begin position="739"/>
        <end position="836"/>
    </location>
</feature>
<protein>
    <recommendedName>
        <fullName evidence="5">AB hydrolase-1 domain-containing protein</fullName>
    </recommendedName>
</protein>
<proteinExistence type="predicted"/>
<dbReference type="ExpressionAtlas" id="A0A2K3E2N6">
    <property type="expression patterns" value="baseline"/>
</dbReference>
<reference evidence="3 4" key="1">
    <citation type="journal article" date="2007" name="Science">
        <title>The Chlamydomonas genome reveals the evolution of key animal and plant functions.</title>
        <authorList>
            <person name="Merchant S.S."/>
            <person name="Prochnik S.E."/>
            <person name="Vallon O."/>
            <person name="Harris E.H."/>
            <person name="Karpowicz S.J."/>
            <person name="Witman G.B."/>
            <person name="Terry A."/>
            <person name="Salamov A."/>
            <person name="Fritz-Laylin L.K."/>
            <person name="Marechal-Drouard L."/>
            <person name="Marshall W.F."/>
            <person name="Qu L.H."/>
            <person name="Nelson D.R."/>
            <person name="Sanderfoot A.A."/>
            <person name="Spalding M.H."/>
            <person name="Kapitonov V.V."/>
            <person name="Ren Q."/>
            <person name="Ferris P."/>
            <person name="Lindquist E."/>
            <person name="Shapiro H."/>
            <person name="Lucas S.M."/>
            <person name="Grimwood J."/>
            <person name="Schmutz J."/>
            <person name="Cardol P."/>
            <person name="Cerutti H."/>
            <person name="Chanfreau G."/>
            <person name="Chen C.L."/>
            <person name="Cognat V."/>
            <person name="Croft M.T."/>
            <person name="Dent R."/>
            <person name="Dutcher S."/>
            <person name="Fernandez E."/>
            <person name="Fukuzawa H."/>
            <person name="Gonzalez-Ballester D."/>
            <person name="Gonzalez-Halphen D."/>
            <person name="Hallmann A."/>
            <person name="Hanikenne M."/>
            <person name="Hippler M."/>
            <person name="Inwood W."/>
            <person name="Jabbari K."/>
            <person name="Kalanon M."/>
            <person name="Kuras R."/>
            <person name="Lefebvre P.A."/>
            <person name="Lemaire S.D."/>
            <person name="Lobanov A.V."/>
            <person name="Lohr M."/>
            <person name="Manuell A."/>
            <person name="Meier I."/>
            <person name="Mets L."/>
            <person name="Mittag M."/>
            <person name="Mittelmeier T."/>
            <person name="Moroney J.V."/>
            <person name="Moseley J."/>
            <person name="Napoli C."/>
            <person name="Nedelcu A.M."/>
            <person name="Niyogi K."/>
            <person name="Novoselov S.V."/>
            <person name="Paulsen I.T."/>
            <person name="Pazour G."/>
            <person name="Purton S."/>
            <person name="Ral J.P."/>
            <person name="Riano-Pachon D.M."/>
            <person name="Riekhof W."/>
            <person name="Rymarquis L."/>
            <person name="Schroda M."/>
            <person name="Stern D."/>
            <person name="Umen J."/>
            <person name="Willows R."/>
            <person name="Wilson N."/>
            <person name="Zimmer S.L."/>
            <person name="Allmer J."/>
            <person name="Balk J."/>
            <person name="Bisova K."/>
            <person name="Chen C.J."/>
            <person name="Elias M."/>
            <person name="Gendler K."/>
            <person name="Hauser C."/>
            <person name="Lamb M.R."/>
            <person name="Ledford H."/>
            <person name="Long J.C."/>
            <person name="Minagawa J."/>
            <person name="Page M.D."/>
            <person name="Pan J."/>
            <person name="Pootakham W."/>
            <person name="Roje S."/>
            <person name="Rose A."/>
            <person name="Stahlberg E."/>
            <person name="Terauchi A.M."/>
            <person name="Yang P."/>
            <person name="Ball S."/>
            <person name="Bowler C."/>
            <person name="Dieckmann C.L."/>
            <person name="Gladyshev V.N."/>
            <person name="Green P."/>
            <person name="Jorgensen R."/>
            <person name="Mayfield S."/>
            <person name="Mueller-Roeber B."/>
            <person name="Rajamani S."/>
            <person name="Sayre R.T."/>
            <person name="Brokstein P."/>
            <person name="Dubchak I."/>
            <person name="Goodstein D."/>
            <person name="Hornick L."/>
            <person name="Huang Y.W."/>
            <person name="Jhaveri J."/>
            <person name="Luo Y."/>
            <person name="Martinez D."/>
            <person name="Ngau W.C."/>
            <person name="Otillar B."/>
            <person name="Poliakov A."/>
            <person name="Porter A."/>
            <person name="Szajkowski L."/>
            <person name="Werner G."/>
            <person name="Zhou K."/>
            <person name="Grigoriev I.V."/>
            <person name="Rokhsar D.S."/>
            <person name="Grossman A.R."/>
        </authorList>
    </citation>
    <scope>NUCLEOTIDE SEQUENCE [LARGE SCALE GENOMIC DNA]</scope>
    <source>
        <strain evidence="4">CC-503</strain>
    </source>
</reference>
<dbReference type="SUPFAM" id="SSF53474">
    <property type="entry name" value="alpha/beta-Hydrolases"/>
    <property type="match status" value="1"/>
</dbReference>
<feature type="compositionally biased region" description="Low complexity" evidence="1">
    <location>
        <begin position="789"/>
        <end position="823"/>
    </location>
</feature>
<dbReference type="PANTHER" id="PTHR37471:SF1">
    <property type="entry name" value="AB HYDROLASE-1 DOMAIN-CONTAINING PROTEIN"/>
    <property type="match status" value="1"/>
</dbReference>
<dbReference type="OrthoDB" id="2017000at2759"/>
<evidence type="ECO:0000313" key="4">
    <source>
        <dbReference type="Proteomes" id="UP000006906"/>
    </source>
</evidence>
<feature type="compositionally biased region" description="Low complexity" evidence="1">
    <location>
        <begin position="22"/>
        <end position="40"/>
    </location>
</feature>
<gene>
    <name evidence="3" type="ORF">CHLRE_02g106050v5</name>
</gene>
<keyword evidence="2" id="KW-1133">Transmembrane helix</keyword>
<dbReference type="GeneID" id="5725303"/>
<accession>A0A2K3E2N6</accession>
<dbReference type="Gene3D" id="3.40.50.1820">
    <property type="entry name" value="alpha/beta hydrolase"/>
    <property type="match status" value="1"/>
</dbReference>
<feature type="compositionally biased region" description="Low complexity" evidence="1">
    <location>
        <begin position="661"/>
        <end position="677"/>
    </location>
</feature>
<feature type="region of interest" description="Disordered" evidence="1">
    <location>
        <begin position="601"/>
        <end position="677"/>
    </location>
</feature>
<keyword evidence="2" id="KW-0472">Membrane</keyword>
<sequence>MTRTAECSGDSAAGSCTPPLPAASAHQRAAAQQPQKAGQQEDAVAASVRRRYGEGFRPCVFTSRRMSLTQSASQLPLDYSRRATLLLLRLVAAAAAFAAAAAGLAAAALWLLGWRQLLVLLVAAEAAFAVHYRRKHALLSAQPAPHAPPGDRHQPLRDFERLLELSTYWASKFDARVYLSTWFCGADYRLIRRDNVAELIAYGFWYKSRSEMEAAGLGPMLRQCVSALECAFRISLPPGHQPGLRCMYHLWEPLRTIYRPLTFYAATEALALLTKALLLAMGCSLSRQSTAVAEETAAAGGGAGRGLGMLVATAGLERCRLPKEGKEQEAGGTAPAPVLLLHGIGLGLLPYVNLIRQMLAAGLPLVAVEYKHVSMRLCSVIPSADDIALAAAALLSRLGVSGACVVAHSYGTFVASRLAQLRPDTLQSLALLDPVCFGMFMPHLLANFIYRQPRASSLSVWAKDVLFNFVSRDLHCAAALCRRFYWSDVNLWPQDLPGRTLVVMGARDHLVHVIEVVDTLMFYAARIMFHPGHAHMQMLVDTAWMQQVVVEIRAMATAGSGAAGAHEVERRLLAASSSTATAAVATAPAATAGPAPAAAAAEAADAGVEQQEPFPSGAGTRAAAPAVVTKAEDGEDDADAFAPLTPVRAHKPPRLGGSGGIRRAASSNLPPLLASRPRPRLLSTASTASAALGAAVATAGANAAADAAAELAPTSGSAILYSSPGRRGLPVAVRSSHAVSSSECLGSSSRNSSISRDSSNGNDSSSGQGGGGGARDSLEVVRRPRIRRVSSAAPSSCHHQLPQQQQPAEATAPAPAGLPPLALHSAQSLPLPRPCTQPVWRHGQATARPGAGGGRTHETCWAGGPPVCVDDTPSKPSDTAGAAAAAAAAGAAAGAAAEAQGRRQLTPFAGMQAA</sequence>
<dbReference type="AlphaFoldDB" id="A0A2K3E2N6"/>
<evidence type="ECO:0000256" key="2">
    <source>
        <dbReference type="SAM" id="Phobius"/>
    </source>
</evidence>
<evidence type="ECO:0000313" key="3">
    <source>
        <dbReference type="EMBL" id="PNW87033.1"/>
    </source>
</evidence>
<feature type="transmembrane region" description="Helical" evidence="2">
    <location>
        <begin position="86"/>
        <end position="108"/>
    </location>
</feature>
<keyword evidence="2" id="KW-0812">Transmembrane</keyword>
<name>A0A2K3E2N6_CHLRE</name>
<organism evidence="3 4">
    <name type="scientific">Chlamydomonas reinhardtii</name>
    <name type="common">Chlamydomonas smithii</name>
    <dbReference type="NCBI Taxonomy" id="3055"/>
    <lineage>
        <taxon>Eukaryota</taxon>
        <taxon>Viridiplantae</taxon>
        <taxon>Chlorophyta</taxon>
        <taxon>core chlorophytes</taxon>
        <taxon>Chlorophyceae</taxon>
        <taxon>CS clade</taxon>
        <taxon>Chlamydomonadales</taxon>
        <taxon>Chlamydomonadaceae</taxon>
        <taxon>Chlamydomonas</taxon>
    </lineage>
</organism>